<evidence type="ECO:0000313" key="1">
    <source>
        <dbReference type="EMBL" id="RDF04048.1"/>
    </source>
</evidence>
<dbReference type="Proteomes" id="UP000253999">
    <property type="component" value="Unassembled WGS sequence"/>
</dbReference>
<reference evidence="1 2" key="1">
    <citation type="submission" date="2018-05" db="EMBL/GenBank/DDBJ databases">
        <title>Draft Genome Sequences for a Diverse set of 7 Haemophilus Species.</title>
        <authorList>
            <person name="Nichols M."/>
            <person name="Topaz N."/>
            <person name="Wang X."/>
            <person name="Wang X."/>
            <person name="Boxrud D."/>
        </authorList>
    </citation>
    <scope>NUCLEOTIDE SEQUENCE [LARGE SCALE GENOMIC DNA]</scope>
    <source>
        <strain evidence="1 2">C2010039593</strain>
    </source>
</reference>
<dbReference type="AlphaFoldDB" id="A0A369ZEN3"/>
<organism evidence="1 2">
    <name type="scientific">Haemophilus parahaemolyticus</name>
    <dbReference type="NCBI Taxonomy" id="735"/>
    <lineage>
        <taxon>Bacteria</taxon>
        <taxon>Pseudomonadati</taxon>
        <taxon>Pseudomonadota</taxon>
        <taxon>Gammaproteobacteria</taxon>
        <taxon>Pasteurellales</taxon>
        <taxon>Pasteurellaceae</taxon>
        <taxon>Haemophilus</taxon>
    </lineage>
</organism>
<sequence>MEKSLKKMINKSVSLDRFNFSGFSSSSLWVGYFESQNAHNLTLIKEALNLAYDFFKDDLNEFIAISSLKYSKEYDFKNEGKYYFNLLRRAKKYNLIQESTEVFEDYLYGDIPLPADCLTISLDKKLFPCLAKLVMGCNAVLGNICFFISPKLNIAIYPHEDLGFGVISLSEDRSLCIEFLEFCSKNKNFIVHIEN</sequence>
<dbReference type="EMBL" id="QEQD01000005">
    <property type="protein sequence ID" value="RDF04048.1"/>
    <property type="molecule type" value="Genomic_DNA"/>
</dbReference>
<gene>
    <name evidence="1" type="ORF">DPV98_05860</name>
</gene>
<comment type="caution">
    <text evidence="1">The sequence shown here is derived from an EMBL/GenBank/DDBJ whole genome shotgun (WGS) entry which is preliminary data.</text>
</comment>
<protein>
    <submittedName>
        <fullName evidence="1">Uncharacterized protein</fullName>
    </submittedName>
</protein>
<dbReference type="RefSeq" id="WP_040216231.1">
    <property type="nucleotide sequence ID" value="NZ_CAUQRN010000002.1"/>
</dbReference>
<evidence type="ECO:0000313" key="2">
    <source>
        <dbReference type="Proteomes" id="UP000253999"/>
    </source>
</evidence>
<name>A0A369ZEN3_HAEPH</name>
<proteinExistence type="predicted"/>
<accession>A0A369ZEN3</accession>